<proteinExistence type="predicted"/>
<dbReference type="Proteomes" id="UP000789860">
    <property type="component" value="Unassembled WGS sequence"/>
</dbReference>
<keyword evidence="2" id="KW-1185">Reference proteome</keyword>
<evidence type="ECO:0000313" key="1">
    <source>
        <dbReference type="EMBL" id="CAG8473274.1"/>
    </source>
</evidence>
<reference evidence="1" key="1">
    <citation type="submission" date="2021-06" db="EMBL/GenBank/DDBJ databases">
        <authorList>
            <person name="Kallberg Y."/>
            <person name="Tangrot J."/>
            <person name="Rosling A."/>
        </authorList>
    </citation>
    <scope>NUCLEOTIDE SEQUENCE</scope>
    <source>
        <strain evidence="1">AU212A</strain>
    </source>
</reference>
<comment type="caution">
    <text evidence="1">The sequence shown here is derived from an EMBL/GenBank/DDBJ whole genome shotgun (WGS) entry which is preliminary data.</text>
</comment>
<organism evidence="1 2">
    <name type="scientific">Scutellospora calospora</name>
    <dbReference type="NCBI Taxonomy" id="85575"/>
    <lineage>
        <taxon>Eukaryota</taxon>
        <taxon>Fungi</taxon>
        <taxon>Fungi incertae sedis</taxon>
        <taxon>Mucoromycota</taxon>
        <taxon>Glomeromycotina</taxon>
        <taxon>Glomeromycetes</taxon>
        <taxon>Diversisporales</taxon>
        <taxon>Gigasporaceae</taxon>
        <taxon>Scutellospora</taxon>
    </lineage>
</organism>
<accession>A0ACA9KHG6</accession>
<sequence>MSSFHPEVLWAQRQNEVYITINLTDVKDPKIDVTKDKISFQGIGGTEQKMYEFELELYKEVNPEASKRSQTARSIILVLDKAEHGQKYWPRLQKSPGRDEDEDDEDYPELENTNDITKTSELKEESINEAVQEEDPVKEDPIKEAEKD</sequence>
<name>A0ACA9KHG6_9GLOM</name>
<protein>
    <submittedName>
        <fullName evidence="1">3014_t:CDS:1</fullName>
    </submittedName>
</protein>
<dbReference type="EMBL" id="CAJVPM010001765">
    <property type="protein sequence ID" value="CAG8473274.1"/>
    <property type="molecule type" value="Genomic_DNA"/>
</dbReference>
<evidence type="ECO:0000313" key="2">
    <source>
        <dbReference type="Proteomes" id="UP000789860"/>
    </source>
</evidence>
<gene>
    <name evidence="1" type="ORF">SCALOS_LOCUS2121</name>
</gene>